<accession>A0A4R6QCJ2</accession>
<evidence type="ECO:0000256" key="1">
    <source>
        <dbReference type="SAM" id="Phobius"/>
    </source>
</evidence>
<protein>
    <submittedName>
        <fullName evidence="2">Uncharacterized protein</fullName>
    </submittedName>
</protein>
<comment type="caution">
    <text evidence="2">The sequence shown here is derived from an EMBL/GenBank/DDBJ whole genome shotgun (WGS) entry which is preliminary data.</text>
</comment>
<feature type="transmembrane region" description="Helical" evidence="1">
    <location>
        <begin position="57"/>
        <end position="78"/>
    </location>
</feature>
<dbReference type="Pfam" id="PF19852">
    <property type="entry name" value="DUF6327"/>
    <property type="match status" value="1"/>
</dbReference>
<evidence type="ECO:0000313" key="3">
    <source>
        <dbReference type="Proteomes" id="UP000295260"/>
    </source>
</evidence>
<keyword evidence="1" id="KW-1133">Transmembrane helix</keyword>
<keyword evidence="1" id="KW-0812">Transmembrane</keyword>
<proteinExistence type="predicted"/>
<name>A0A4R6QCJ2_9FLAO</name>
<sequence>METKKYSSYAEIERDLEILNLEKELYYQKMKLSFDKTKESLVPSKSVSFVGDLYQKVFSGTYGTIFKMLIPYVINWLINRKRGN</sequence>
<dbReference type="Proteomes" id="UP000295260">
    <property type="component" value="Unassembled WGS sequence"/>
</dbReference>
<keyword evidence="1" id="KW-0472">Membrane</keyword>
<gene>
    <name evidence="2" type="ORF">BC748_1028</name>
</gene>
<evidence type="ECO:0000313" key="2">
    <source>
        <dbReference type="EMBL" id="TDP60055.1"/>
    </source>
</evidence>
<dbReference type="RefSeq" id="WP_133532353.1">
    <property type="nucleotide sequence ID" value="NZ_SNXR01000012.1"/>
</dbReference>
<organism evidence="2 3">
    <name type="scientific">Flavobacterium dankookense</name>
    <dbReference type="NCBI Taxonomy" id="706186"/>
    <lineage>
        <taxon>Bacteria</taxon>
        <taxon>Pseudomonadati</taxon>
        <taxon>Bacteroidota</taxon>
        <taxon>Flavobacteriia</taxon>
        <taxon>Flavobacteriales</taxon>
        <taxon>Flavobacteriaceae</taxon>
        <taxon>Flavobacterium</taxon>
    </lineage>
</organism>
<reference evidence="2 3" key="1">
    <citation type="submission" date="2019-03" db="EMBL/GenBank/DDBJ databases">
        <title>Genomic Encyclopedia of Archaeal and Bacterial Type Strains, Phase II (KMG-II): from individual species to whole genera.</title>
        <authorList>
            <person name="Goeker M."/>
        </authorList>
    </citation>
    <scope>NUCLEOTIDE SEQUENCE [LARGE SCALE GENOMIC DNA]</scope>
    <source>
        <strain evidence="2 3">DSM 25687</strain>
    </source>
</reference>
<keyword evidence="3" id="KW-1185">Reference proteome</keyword>
<dbReference type="EMBL" id="SNXR01000012">
    <property type="protein sequence ID" value="TDP60055.1"/>
    <property type="molecule type" value="Genomic_DNA"/>
</dbReference>
<dbReference type="InterPro" id="IPR046290">
    <property type="entry name" value="DUF6327"/>
</dbReference>
<dbReference type="AlphaFoldDB" id="A0A4R6QCJ2"/>
<dbReference type="OrthoDB" id="1449018at2"/>